<organism evidence="1 2">
    <name type="scientific">Hibiscus sabdariffa</name>
    <name type="common">roselle</name>
    <dbReference type="NCBI Taxonomy" id="183260"/>
    <lineage>
        <taxon>Eukaryota</taxon>
        <taxon>Viridiplantae</taxon>
        <taxon>Streptophyta</taxon>
        <taxon>Embryophyta</taxon>
        <taxon>Tracheophyta</taxon>
        <taxon>Spermatophyta</taxon>
        <taxon>Magnoliopsida</taxon>
        <taxon>eudicotyledons</taxon>
        <taxon>Gunneridae</taxon>
        <taxon>Pentapetalae</taxon>
        <taxon>rosids</taxon>
        <taxon>malvids</taxon>
        <taxon>Malvales</taxon>
        <taxon>Malvaceae</taxon>
        <taxon>Malvoideae</taxon>
        <taxon>Hibiscus</taxon>
    </lineage>
</organism>
<evidence type="ECO:0000313" key="1">
    <source>
        <dbReference type="EMBL" id="KAK8559119.1"/>
    </source>
</evidence>
<gene>
    <name evidence="1" type="ORF">V6N12_042402</name>
</gene>
<protein>
    <recommendedName>
        <fullName evidence="3">Reverse transcriptase</fullName>
    </recommendedName>
</protein>
<sequence length="89" mass="10035">MVLDLILLRQFRGSLFNFFFVSLGVVDSNVEVLPDDLLREILDTEFSVEMQNHLVAPVTQKEIKGVLFFMNGNKAPGPDGFSAKLFQET</sequence>
<keyword evidence="2" id="KW-1185">Reference proteome</keyword>
<accession>A0ABR2EEP0</accession>
<proteinExistence type="predicted"/>
<dbReference type="EMBL" id="JBBPBM010000015">
    <property type="protein sequence ID" value="KAK8559119.1"/>
    <property type="molecule type" value="Genomic_DNA"/>
</dbReference>
<reference evidence="1 2" key="1">
    <citation type="journal article" date="2024" name="G3 (Bethesda)">
        <title>Genome assembly of Hibiscus sabdariffa L. provides insights into metabolisms of medicinal natural products.</title>
        <authorList>
            <person name="Kim T."/>
        </authorList>
    </citation>
    <scope>NUCLEOTIDE SEQUENCE [LARGE SCALE GENOMIC DNA]</scope>
    <source>
        <strain evidence="1">TK-2024</strain>
        <tissue evidence="1">Old leaves</tissue>
    </source>
</reference>
<name>A0ABR2EEP0_9ROSI</name>
<evidence type="ECO:0008006" key="3">
    <source>
        <dbReference type="Google" id="ProtNLM"/>
    </source>
</evidence>
<comment type="caution">
    <text evidence="1">The sequence shown here is derived from an EMBL/GenBank/DDBJ whole genome shotgun (WGS) entry which is preliminary data.</text>
</comment>
<dbReference type="Proteomes" id="UP001472677">
    <property type="component" value="Unassembled WGS sequence"/>
</dbReference>
<evidence type="ECO:0000313" key="2">
    <source>
        <dbReference type="Proteomes" id="UP001472677"/>
    </source>
</evidence>